<feature type="transmembrane region" description="Helical" evidence="1">
    <location>
        <begin position="157"/>
        <end position="176"/>
    </location>
</feature>
<dbReference type="Proteomes" id="UP000032068">
    <property type="component" value="Unassembled WGS sequence"/>
</dbReference>
<keyword evidence="1" id="KW-1133">Transmembrane helix</keyword>
<organism evidence="2 3">
    <name type="scientific">Pseudomonas fulva</name>
    <dbReference type="NCBI Taxonomy" id="47880"/>
    <lineage>
        <taxon>Bacteria</taxon>
        <taxon>Pseudomonadati</taxon>
        <taxon>Pseudomonadota</taxon>
        <taxon>Gammaproteobacteria</taxon>
        <taxon>Pseudomonadales</taxon>
        <taxon>Pseudomonadaceae</taxon>
        <taxon>Pseudomonas</taxon>
    </lineage>
</organism>
<feature type="transmembrane region" description="Helical" evidence="1">
    <location>
        <begin position="63"/>
        <end position="86"/>
    </location>
</feature>
<evidence type="ECO:0008006" key="4">
    <source>
        <dbReference type="Google" id="ProtNLM"/>
    </source>
</evidence>
<keyword evidence="1" id="KW-0812">Transmembrane</keyword>
<evidence type="ECO:0000313" key="2">
    <source>
        <dbReference type="EMBL" id="KIQ04343.1"/>
    </source>
</evidence>
<name>A0A0D0L3T6_9PSED</name>
<comment type="caution">
    <text evidence="2">The sequence shown here is derived from an EMBL/GenBank/DDBJ whole genome shotgun (WGS) entry which is preliminary data.</text>
</comment>
<keyword evidence="1" id="KW-0472">Membrane</keyword>
<feature type="transmembrane region" description="Helical" evidence="1">
    <location>
        <begin position="34"/>
        <end position="51"/>
    </location>
</feature>
<gene>
    <name evidence="2" type="ORF">RU08_05200</name>
</gene>
<dbReference type="EMBL" id="JXQW01000008">
    <property type="protein sequence ID" value="KIQ04343.1"/>
    <property type="molecule type" value="Genomic_DNA"/>
</dbReference>
<protein>
    <recommendedName>
        <fullName evidence="4">Transmembrane protein</fullName>
    </recommendedName>
</protein>
<dbReference type="OrthoDB" id="7029908at2"/>
<dbReference type="AlphaFoldDB" id="A0A0D0L3T6"/>
<feature type="transmembrane region" description="Helical" evidence="1">
    <location>
        <begin position="251"/>
        <end position="271"/>
    </location>
</feature>
<accession>A0A0D0L3T6</accession>
<evidence type="ECO:0000313" key="3">
    <source>
        <dbReference type="Proteomes" id="UP000032068"/>
    </source>
</evidence>
<sequence length="352" mass="39380">MTRWLDKPSMDSDELIDHVIERSQRFFARYSSPVAKFCPPLFGFAIFLFYFNRHGFYPTFDLFQFSSLLLAAAILGFVLIGTYVLLLMVPGAWLHYGFTNSPAIKDDLRYIRPSSDRQTYRFVGILIGLVYIAPFAGSALSVMYVTINYTSLFQPAIFLIPALVTLVSGLAVQKLLELRSYSFLRYMWSAYIPAVIVALFSFLIIRDAATGIDRIESGLLRACVVYGTPLLISALAGLCAISFVAGWSFTLHFATFFALLIAFYSGLLTALPDKTIGSIGLGNYQAERIIFDDAYCDAETRQALALDERCSLENVHVVWLMGDTLSFKATAESDRLIQVPSRFIKLVIKAPK</sequence>
<feature type="transmembrane region" description="Helical" evidence="1">
    <location>
        <begin position="218"/>
        <end position="245"/>
    </location>
</feature>
<dbReference type="RefSeq" id="WP_042552751.1">
    <property type="nucleotide sequence ID" value="NZ_JXQW01000008.1"/>
</dbReference>
<evidence type="ECO:0000256" key="1">
    <source>
        <dbReference type="SAM" id="Phobius"/>
    </source>
</evidence>
<feature type="transmembrane region" description="Helical" evidence="1">
    <location>
        <begin position="122"/>
        <end position="145"/>
    </location>
</feature>
<proteinExistence type="predicted"/>
<reference evidence="2 3" key="1">
    <citation type="submission" date="2014-12" db="EMBL/GenBank/DDBJ databases">
        <title>16Stimator: statistical estimation of ribosomal gene copy numbers from draft genome assemblies.</title>
        <authorList>
            <person name="Perisin M.A."/>
            <person name="Vetter M."/>
            <person name="Gilbert J.A."/>
            <person name="Bergelson J."/>
        </authorList>
    </citation>
    <scope>NUCLEOTIDE SEQUENCE [LARGE SCALE GENOMIC DNA]</scope>
    <source>
        <strain evidence="2 3">MEJ086</strain>
    </source>
</reference>
<feature type="transmembrane region" description="Helical" evidence="1">
    <location>
        <begin position="188"/>
        <end position="206"/>
    </location>
</feature>